<protein>
    <submittedName>
        <fullName evidence="1">Uncharacterized protein</fullName>
    </submittedName>
</protein>
<organism evidence="1">
    <name type="scientific">Pseudo-nitzschia australis</name>
    <dbReference type="NCBI Taxonomy" id="44445"/>
    <lineage>
        <taxon>Eukaryota</taxon>
        <taxon>Sar</taxon>
        <taxon>Stramenopiles</taxon>
        <taxon>Ochrophyta</taxon>
        <taxon>Bacillariophyta</taxon>
        <taxon>Bacillariophyceae</taxon>
        <taxon>Bacillariophycidae</taxon>
        <taxon>Bacillariales</taxon>
        <taxon>Bacillariaceae</taxon>
        <taxon>Pseudo-nitzschia</taxon>
    </lineage>
</organism>
<dbReference type="AlphaFoldDB" id="A0A7S4EI29"/>
<gene>
    <name evidence="1" type="ORF">PAUS00366_LOCUS7157</name>
</gene>
<proteinExistence type="predicted"/>
<name>A0A7S4EI29_9STRA</name>
<evidence type="ECO:0000313" key="1">
    <source>
        <dbReference type="EMBL" id="CAE0714405.1"/>
    </source>
</evidence>
<sequence>MATCWYQTMIYNRDSERGIDDEDALSWEELSDQEILDKYAVSVGPDSEQAFEHYNDNPPGSYGDFWPCSVISEEEPLDEGKDVDGDGGDDRYVVRIFPSNFHPKKYGHSYYEDIATQLVLRDYPRSSIKFVTVPYKGDQHHPKAFRHHIEIRDEIFPEQWKNKKSQQQQQ</sequence>
<accession>A0A7S4EI29</accession>
<dbReference type="EMBL" id="HBIX01009360">
    <property type="protein sequence ID" value="CAE0714405.1"/>
    <property type="molecule type" value="Transcribed_RNA"/>
</dbReference>
<reference evidence="1" key="1">
    <citation type="submission" date="2021-01" db="EMBL/GenBank/DDBJ databases">
        <authorList>
            <person name="Corre E."/>
            <person name="Pelletier E."/>
            <person name="Niang G."/>
            <person name="Scheremetjew M."/>
            <person name="Finn R."/>
            <person name="Kale V."/>
            <person name="Holt S."/>
            <person name="Cochrane G."/>
            <person name="Meng A."/>
            <person name="Brown T."/>
            <person name="Cohen L."/>
        </authorList>
    </citation>
    <scope>NUCLEOTIDE SEQUENCE</scope>
    <source>
        <strain evidence="1">10249 10 AB</strain>
    </source>
</reference>